<dbReference type="FunFam" id="1.20.58.1590:FF:000001">
    <property type="entry name" value="Tethering factor for nuclear proteasome STS1"/>
    <property type="match status" value="1"/>
</dbReference>
<evidence type="ECO:0000256" key="9">
    <source>
        <dbReference type="RuleBase" id="RU368013"/>
    </source>
</evidence>
<evidence type="ECO:0000256" key="7">
    <source>
        <dbReference type="ARBA" id="ARBA00023242"/>
    </source>
</evidence>
<comment type="subunit">
    <text evidence="2 9">Binds the proteasome.</text>
</comment>
<dbReference type="GO" id="GO:0031965">
    <property type="term" value="C:nuclear membrane"/>
    <property type="evidence" value="ECO:0007669"/>
    <property type="project" value="TreeGrafter"/>
</dbReference>
<evidence type="ECO:0000256" key="8">
    <source>
        <dbReference type="ARBA" id="ARBA00025651"/>
    </source>
</evidence>
<evidence type="ECO:0000256" key="5">
    <source>
        <dbReference type="ARBA" id="ARBA00022490"/>
    </source>
</evidence>
<evidence type="ECO:0000256" key="4">
    <source>
        <dbReference type="ARBA" id="ARBA00022448"/>
    </source>
</evidence>
<organism evidence="11 12">
    <name type="scientific">Sordaria macrospora</name>
    <dbReference type="NCBI Taxonomy" id="5147"/>
    <lineage>
        <taxon>Eukaryota</taxon>
        <taxon>Fungi</taxon>
        <taxon>Dikarya</taxon>
        <taxon>Ascomycota</taxon>
        <taxon>Pezizomycotina</taxon>
        <taxon>Sordariomycetes</taxon>
        <taxon>Sordariomycetidae</taxon>
        <taxon>Sordariales</taxon>
        <taxon>Sordariaceae</taxon>
        <taxon>Sordaria</taxon>
    </lineage>
</organism>
<dbReference type="GO" id="GO:0071630">
    <property type="term" value="P:nuclear protein quality control by the ubiquitin-proteasome system"/>
    <property type="evidence" value="ECO:0007669"/>
    <property type="project" value="UniProtKB-UniRule"/>
</dbReference>
<dbReference type="InterPro" id="IPR038422">
    <property type="entry name" value="Cut8/Sts1_sf"/>
</dbReference>
<dbReference type="SMR" id="A0A8S8ZRC9"/>
<dbReference type="Pfam" id="PF08559">
    <property type="entry name" value="Cut8"/>
    <property type="match status" value="1"/>
</dbReference>
<comment type="function">
    <text evidence="8 9">Involved in ubiquitin-mediated protein degradation. Regulatory factor in the ubiquitin/proteasome pathway that controls the turnover of proteasome substrates. Targets proteasomes to the nucleus and facilitates the degradation of nuclear proteins.</text>
</comment>
<dbReference type="AlphaFoldDB" id="A0A8S8ZRC9"/>
<evidence type="ECO:0000256" key="10">
    <source>
        <dbReference type="SAM" id="MobiDB-lite"/>
    </source>
</evidence>
<evidence type="ECO:0000256" key="6">
    <source>
        <dbReference type="ARBA" id="ARBA00022927"/>
    </source>
</evidence>
<dbReference type="PANTHER" id="PTHR28032">
    <property type="entry name" value="FI02826P"/>
    <property type="match status" value="1"/>
</dbReference>
<name>A0A8S8ZRC9_SORMA</name>
<dbReference type="OMA" id="DYTPHFL"/>
<dbReference type="EMBL" id="NMPR01000073">
    <property type="protein sequence ID" value="KAA8631610.1"/>
    <property type="molecule type" value="Genomic_DNA"/>
</dbReference>
<proteinExistence type="inferred from homology"/>
<keyword evidence="4 9" id="KW-0813">Transport</keyword>
<gene>
    <name evidence="11" type="ORF">SMACR_07846</name>
</gene>
<dbReference type="VEuPathDB" id="FungiDB:SMAC_07846"/>
<keyword evidence="6 9" id="KW-0653">Protein transport</keyword>
<protein>
    <recommendedName>
        <fullName evidence="3 9">Tethering factor for nuclear proteasome STS1</fullName>
    </recommendedName>
</protein>
<keyword evidence="5 9" id="KW-0963">Cytoplasm</keyword>
<comment type="caution">
    <text evidence="11">The sequence shown here is derived from an EMBL/GenBank/DDBJ whole genome shotgun (WGS) entry which is preliminary data.</text>
</comment>
<evidence type="ECO:0000313" key="12">
    <source>
        <dbReference type="Proteomes" id="UP000433876"/>
    </source>
</evidence>
<dbReference type="GO" id="GO:0015031">
    <property type="term" value="P:protein transport"/>
    <property type="evidence" value="ECO:0007669"/>
    <property type="project" value="UniProtKB-UniRule"/>
</dbReference>
<dbReference type="PANTHER" id="PTHR28032:SF1">
    <property type="entry name" value="FI02826P"/>
    <property type="match status" value="1"/>
</dbReference>
<feature type="compositionally biased region" description="Polar residues" evidence="10">
    <location>
        <begin position="46"/>
        <end position="63"/>
    </location>
</feature>
<dbReference type="Proteomes" id="UP000433876">
    <property type="component" value="Unassembled WGS sequence"/>
</dbReference>
<comment type="similarity">
    <text evidence="1 9">Belongs to the cut8/STS1 family.</text>
</comment>
<reference evidence="11 12" key="1">
    <citation type="submission" date="2017-07" db="EMBL/GenBank/DDBJ databases">
        <title>Genome sequence of the Sordaria macrospora wild type strain R19027.</title>
        <authorList>
            <person name="Nowrousian M."/>
            <person name="Teichert I."/>
            <person name="Kueck U."/>
        </authorList>
    </citation>
    <scope>NUCLEOTIDE SEQUENCE [LARGE SCALE GENOMIC DNA]</scope>
    <source>
        <strain evidence="11 12">R19027</strain>
        <tissue evidence="11">Mycelium</tissue>
    </source>
</reference>
<evidence type="ECO:0000313" key="11">
    <source>
        <dbReference type="EMBL" id="KAA8631610.1"/>
    </source>
</evidence>
<evidence type="ECO:0000256" key="2">
    <source>
        <dbReference type="ARBA" id="ARBA00011464"/>
    </source>
</evidence>
<dbReference type="Gene3D" id="1.20.58.1590">
    <property type="entry name" value="Tethering factor for nuclear proteasome Cut8/Sts1"/>
    <property type="match status" value="1"/>
</dbReference>
<dbReference type="InterPro" id="IPR013868">
    <property type="entry name" value="Cut8/Sts1_fam"/>
</dbReference>
<sequence>MNVLLSPQPLFFPHQHEPSRRSPPRTMSHYTMTSRKRKADDDDNEMSVSPTGSPAINPRQLSRPSKKVRAGIELAGRPLPLPRLLETLDKTQLRAVLQTICERHPDIGHEVMTSAPRPSVNGALEVLGEYQDKLRAAIPFGNSSSEYTYYRVKQPLMALVDALGDFTPQFLPPVEQQTTVSLEYLNHATKIIHDLPDFDSQQYRHHKDGAYDEISRAWALVITEAAKRGGGFHLHNGKWDQVLAKHNQQSGGKLEQAMNAMVNEVGWIGANQNAHGQGSSSDPNSILNQLINGTYGAPVQVGPF</sequence>
<feature type="region of interest" description="Disordered" evidence="10">
    <location>
        <begin position="1"/>
        <end position="66"/>
    </location>
</feature>
<dbReference type="GO" id="GO:0031144">
    <property type="term" value="P:proteasome localization"/>
    <property type="evidence" value="ECO:0007669"/>
    <property type="project" value="UniProtKB-UniRule"/>
</dbReference>
<dbReference type="GO" id="GO:0005737">
    <property type="term" value="C:cytoplasm"/>
    <property type="evidence" value="ECO:0007669"/>
    <property type="project" value="UniProtKB-SubCell"/>
</dbReference>
<evidence type="ECO:0000256" key="3">
    <source>
        <dbReference type="ARBA" id="ARBA00016204"/>
    </source>
</evidence>
<evidence type="ECO:0000256" key="1">
    <source>
        <dbReference type="ARBA" id="ARBA00006199"/>
    </source>
</evidence>
<comment type="subcellular location">
    <subcellularLocation>
        <location evidence="9">Cytoplasm</location>
    </subcellularLocation>
    <subcellularLocation>
        <location evidence="9">Nucleus</location>
    </subcellularLocation>
</comment>
<dbReference type="GO" id="GO:0070628">
    <property type="term" value="F:proteasome binding"/>
    <property type="evidence" value="ECO:0007669"/>
    <property type="project" value="TreeGrafter"/>
</dbReference>
<keyword evidence="7 9" id="KW-0539">Nucleus</keyword>
<accession>A0A8S8ZRC9</accession>